<sequence length="144" mass="15602">MNRVVRTDGETVGLYSPAVATPANTGLVFVSGVLSVDKAGETIHAGDFEAQMRNVFTLLGSVLEAAGSSFGELVKMTTYLVDPDHIADFYAVREVIFEDLFPGRRPPGNTLLVVRRLVRAEFLIEIEGVATTTRERGESDELVG</sequence>
<dbReference type="EMBL" id="VIRS01000014">
    <property type="protein sequence ID" value="TQS43179.1"/>
    <property type="molecule type" value="Genomic_DNA"/>
</dbReference>
<dbReference type="Pfam" id="PF01042">
    <property type="entry name" value="Ribonuc_L-PSP"/>
    <property type="match status" value="1"/>
</dbReference>
<comment type="similarity">
    <text evidence="1">Belongs to the RutC family.</text>
</comment>
<evidence type="ECO:0000256" key="1">
    <source>
        <dbReference type="ARBA" id="ARBA00010552"/>
    </source>
</evidence>
<name>A0A545APC4_9ACTN</name>
<organism evidence="2 3">
    <name type="scientific">Cryptosporangium phraense</name>
    <dbReference type="NCBI Taxonomy" id="2593070"/>
    <lineage>
        <taxon>Bacteria</taxon>
        <taxon>Bacillati</taxon>
        <taxon>Actinomycetota</taxon>
        <taxon>Actinomycetes</taxon>
        <taxon>Cryptosporangiales</taxon>
        <taxon>Cryptosporangiaceae</taxon>
        <taxon>Cryptosporangium</taxon>
    </lineage>
</organism>
<dbReference type="InParanoid" id="A0A545APC4"/>
<dbReference type="PANTHER" id="PTHR11803">
    <property type="entry name" value="2-IMINOBUTANOATE/2-IMINOPROPANOATE DEAMINASE RIDA"/>
    <property type="match status" value="1"/>
</dbReference>
<protein>
    <submittedName>
        <fullName evidence="2">RidA family protein</fullName>
    </submittedName>
</protein>
<dbReference type="CDD" id="cd00448">
    <property type="entry name" value="YjgF_YER057c_UK114_family"/>
    <property type="match status" value="1"/>
</dbReference>
<dbReference type="Proteomes" id="UP000317982">
    <property type="component" value="Unassembled WGS sequence"/>
</dbReference>
<dbReference type="AlphaFoldDB" id="A0A545APC4"/>
<dbReference type="InterPro" id="IPR035959">
    <property type="entry name" value="RutC-like_sf"/>
</dbReference>
<keyword evidence="3" id="KW-1185">Reference proteome</keyword>
<comment type="caution">
    <text evidence="2">The sequence shown here is derived from an EMBL/GenBank/DDBJ whole genome shotgun (WGS) entry which is preliminary data.</text>
</comment>
<dbReference type="PANTHER" id="PTHR11803:SF58">
    <property type="entry name" value="PROTEIN HMF1-RELATED"/>
    <property type="match status" value="1"/>
</dbReference>
<evidence type="ECO:0000313" key="2">
    <source>
        <dbReference type="EMBL" id="TQS43179.1"/>
    </source>
</evidence>
<dbReference type="GO" id="GO:0005829">
    <property type="term" value="C:cytosol"/>
    <property type="evidence" value="ECO:0007669"/>
    <property type="project" value="TreeGrafter"/>
</dbReference>
<accession>A0A545APC4</accession>
<dbReference type="SUPFAM" id="SSF55298">
    <property type="entry name" value="YjgF-like"/>
    <property type="match status" value="1"/>
</dbReference>
<dbReference type="Gene3D" id="3.30.1330.40">
    <property type="entry name" value="RutC-like"/>
    <property type="match status" value="1"/>
</dbReference>
<dbReference type="RefSeq" id="WP_142706264.1">
    <property type="nucleotide sequence ID" value="NZ_VIRS01000014.1"/>
</dbReference>
<gene>
    <name evidence="2" type="ORF">FL583_20240</name>
</gene>
<reference evidence="2 3" key="1">
    <citation type="submission" date="2019-07" db="EMBL/GenBank/DDBJ databases">
        <title>Cryptosporangium phraense sp. nov., isolated from plant litter.</title>
        <authorList>
            <person name="Suriyachadkun C."/>
        </authorList>
    </citation>
    <scope>NUCLEOTIDE SEQUENCE [LARGE SCALE GENOMIC DNA]</scope>
    <source>
        <strain evidence="2 3">A-T 5661</strain>
    </source>
</reference>
<dbReference type="GO" id="GO:0019239">
    <property type="term" value="F:deaminase activity"/>
    <property type="evidence" value="ECO:0007669"/>
    <property type="project" value="TreeGrafter"/>
</dbReference>
<proteinExistence type="inferred from homology"/>
<evidence type="ECO:0000313" key="3">
    <source>
        <dbReference type="Proteomes" id="UP000317982"/>
    </source>
</evidence>
<dbReference type="InterPro" id="IPR006175">
    <property type="entry name" value="YjgF/YER057c/UK114"/>
</dbReference>
<dbReference type="OrthoDB" id="9815126at2"/>